<comment type="catalytic activity">
    <reaction evidence="6 7">
        <text>Release of N-terminal amino acids, preferentially methionine, from peptides and arylamides.</text>
        <dbReference type="EC" id="3.4.11.18"/>
    </reaction>
</comment>
<evidence type="ECO:0000256" key="7">
    <source>
        <dbReference type="RuleBase" id="RU003653"/>
    </source>
</evidence>
<feature type="binding site" evidence="6">
    <location>
        <position position="207"/>
    </location>
    <ligand>
        <name>a divalent metal cation</name>
        <dbReference type="ChEBI" id="CHEBI:60240"/>
        <label>2</label>
        <note>catalytic</note>
    </ligand>
</feature>
<keyword evidence="4 6" id="KW-0479">Metal-binding</keyword>
<keyword evidence="2 6" id="KW-0031">Aminopeptidase</keyword>
<dbReference type="SUPFAM" id="SSF55920">
    <property type="entry name" value="Creatinase/aminopeptidase"/>
    <property type="match status" value="1"/>
</dbReference>
<dbReference type="GO" id="GO:0070006">
    <property type="term" value="F:metalloaminopeptidase activity"/>
    <property type="evidence" value="ECO:0007669"/>
    <property type="project" value="UniProtKB-UniRule"/>
</dbReference>
<dbReference type="PANTHER" id="PTHR43330">
    <property type="entry name" value="METHIONINE AMINOPEPTIDASE"/>
    <property type="match status" value="1"/>
</dbReference>
<dbReference type="EMBL" id="PCSX01000027">
    <property type="protein sequence ID" value="PIP58174.1"/>
    <property type="molecule type" value="Genomic_DNA"/>
</dbReference>
<dbReference type="InterPro" id="IPR002467">
    <property type="entry name" value="Pept_M24A_MAP1"/>
</dbReference>
<dbReference type="InterPro" id="IPR036005">
    <property type="entry name" value="Creatinase/aminopeptidase-like"/>
</dbReference>
<dbReference type="GO" id="GO:0004239">
    <property type="term" value="F:initiator methionyl aminopeptidase activity"/>
    <property type="evidence" value="ECO:0007669"/>
    <property type="project" value="UniProtKB-UniRule"/>
</dbReference>
<dbReference type="GO" id="GO:0046872">
    <property type="term" value="F:metal ion binding"/>
    <property type="evidence" value="ECO:0007669"/>
    <property type="project" value="UniProtKB-UniRule"/>
</dbReference>
<dbReference type="GO" id="GO:0006508">
    <property type="term" value="P:proteolysis"/>
    <property type="evidence" value="ECO:0007669"/>
    <property type="project" value="UniProtKB-KW"/>
</dbReference>
<dbReference type="Pfam" id="PF00557">
    <property type="entry name" value="Peptidase_M24"/>
    <property type="match status" value="1"/>
</dbReference>
<evidence type="ECO:0000256" key="2">
    <source>
        <dbReference type="ARBA" id="ARBA00022438"/>
    </source>
</evidence>
<dbReference type="Gene3D" id="3.90.230.10">
    <property type="entry name" value="Creatinase/methionine aminopeptidase superfamily"/>
    <property type="match status" value="1"/>
</dbReference>
<dbReference type="HAMAP" id="MF_01974">
    <property type="entry name" value="MetAP_1"/>
    <property type="match status" value="1"/>
</dbReference>
<dbReference type="InterPro" id="IPR001714">
    <property type="entry name" value="Pept_M24_MAP"/>
</dbReference>
<dbReference type="NCBIfam" id="TIGR00500">
    <property type="entry name" value="met_pdase_I"/>
    <property type="match status" value="1"/>
</dbReference>
<comment type="function">
    <text evidence="1 6">Removes the N-terminal methionine from nascent proteins. The N-terminal methionine is often cleaved when the second residue in the primary sequence is small and uncharged (Met-Ala-, Cys, Gly, Pro, Ser, Thr, or Val). Requires deformylation of the N(alpha)-formylated initiator methionine before it can be hydrolyzed.</text>
</comment>
<dbReference type="GO" id="GO:0005829">
    <property type="term" value="C:cytosol"/>
    <property type="evidence" value="ECO:0007669"/>
    <property type="project" value="TreeGrafter"/>
</dbReference>
<proteinExistence type="inferred from homology"/>
<name>A0A2H0BKP4_9BACT</name>
<evidence type="ECO:0000259" key="8">
    <source>
        <dbReference type="Pfam" id="PF00557"/>
    </source>
</evidence>
<comment type="similarity">
    <text evidence="6">Belongs to the peptidase M24A family. Methionine aminopeptidase type 1 subfamily.</text>
</comment>
<feature type="binding site" evidence="6">
    <location>
        <position position="174"/>
    </location>
    <ligand>
        <name>a divalent metal cation</name>
        <dbReference type="ChEBI" id="CHEBI:60240"/>
        <label>2</label>
        <note>catalytic</note>
    </ligand>
</feature>
<dbReference type="CDD" id="cd01086">
    <property type="entry name" value="MetAP1"/>
    <property type="match status" value="1"/>
</dbReference>
<dbReference type="AlphaFoldDB" id="A0A2H0BKP4"/>
<comment type="cofactor">
    <cofactor evidence="6">
        <name>Co(2+)</name>
        <dbReference type="ChEBI" id="CHEBI:48828"/>
    </cofactor>
    <cofactor evidence="6">
        <name>Zn(2+)</name>
        <dbReference type="ChEBI" id="CHEBI:29105"/>
    </cofactor>
    <cofactor evidence="6">
        <name>Mn(2+)</name>
        <dbReference type="ChEBI" id="CHEBI:29035"/>
    </cofactor>
    <cofactor evidence="6">
        <name>Fe(2+)</name>
        <dbReference type="ChEBI" id="CHEBI:29033"/>
    </cofactor>
    <text evidence="6">Binds 2 divalent metal cations per subunit. Has a high-affinity and a low affinity metal-binding site. The true nature of the physiological cofactor is under debate. The enzyme is active with cobalt, zinc, manganese or divalent iron ions. Most likely, methionine aminopeptidases function as mononuclear Fe(2+)-metalloproteases under physiological conditions, and the catalytically relevant metal-binding site has been assigned to the histidine-containing high-affinity site.</text>
</comment>
<dbReference type="InterPro" id="IPR000994">
    <property type="entry name" value="Pept_M24"/>
</dbReference>
<evidence type="ECO:0000256" key="6">
    <source>
        <dbReference type="HAMAP-Rule" id="MF_01974"/>
    </source>
</evidence>
<evidence type="ECO:0000256" key="1">
    <source>
        <dbReference type="ARBA" id="ARBA00002521"/>
    </source>
</evidence>
<sequence>MISTKSKLDIEKLREGGKILATILGELKKAVAPGVKTSDLDTLAYRLIIKAGAKPAFLHYRPEGAKSDYPASLCVSINEEIVHGLPGKRVLKVGDLVTLDLGLEYKGLFTDMAITVGVGKIKVEDKKLLAVTAQALAVGIATAGPGKTTGDIGSAIEKFVKKQGFTIIKGLAGHGVGYAPHEEPYVPNYGHRGGGEKLIPGLVLALEPMVSTGSSAIKLLADDWTYITRDKSPNAHFEKTIVITETGVEILT</sequence>
<evidence type="ECO:0000313" key="10">
    <source>
        <dbReference type="Proteomes" id="UP000229334"/>
    </source>
</evidence>
<dbReference type="EC" id="3.4.11.18" evidence="6 7"/>
<feature type="binding site" evidence="6">
    <location>
        <position position="238"/>
    </location>
    <ligand>
        <name>a divalent metal cation</name>
        <dbReference type="ChEBI" id="CHEBI:60240"/>
        <label>1</label>
    </ligand>
</feature>
<evidence type="ECO:0000313" key="9">
    <source>
        <dbReference type="EMBL" id="PIP58174.1"/>
    </source>
</evidence>
<dbReference type="PANTHER" id="PTHR43330:SF27">
    <property type="entry name" value="METHIONINE AMINOPEPTIDASE"/>
    <property type="match status" value="1"/>
</dbReference>
<feature type="binding site" evidence="6">
    <location>
        <position position="100"/>
    </location>
    <ligand>
        <name>a divalent metal cation</name>
        <dbReference type="ChEBI" id="CHEBI:60240"/>
        <label>1</label>
    </ligand>
</feature>
<reference evidence="9 10" key="1">
    <citation type="submission" date="2017-09" db="EMBL/GenBank/DDBJ databases">
        <title>Depth-based differentiation of microbial function through sediment-hosted aquifers and enrichment of novel symbionts in the deep terrestrial subsurface.</title>
        <authorList>
            <person name="Probst A.J."/>
            <person name="Ladd B."/>
            <person name="Jarett J.K."/>
            <person name="Geller-Mcgrath D.E."/>
            <person name="Sieber C.M."/>
            <person name="Emerson J.B."/>
            <person name="Anantharaman K."/>
            <person name="Thomas B.C."/>
            <person name="Malmstrom R."/>
            <person name="Stieglmeier M."/>
            <person name="Klingl A."/>
            <person name="Woyke T."/>
            <person name="Ryan C.M."/>
            <person name="Banfield J.F."/>
        </authorList>
    </citation>
    <scope>NUCLEOTIDE SEQUENCE [LARGE SCALE GENOMIC DNA]</scope>
    <source>
        <strain evidence="9">CG22_combo_CG10-13_8_21_14_all_37_9</strain>
    </source>
</reference>
<protein>
    <recommendedName>
        <fullName evidence="6 7">Methionine aminopeptidase</fullName>
        <shortName evidence="6">MAP</shortName>
        <shortName evidence="6">MetAP</shortName>
        <ecNumber evidence="6 7">3.4.11.18</ecNumber>
    </recommendedName>
    <alternativeName>
        <fullName evidence="6">Peptidase M</fullName>
    </alternativeName>
</protein>
<organism evidence="9 10">
    <name type="scientific">Candidatus Vogelbacteria bacterium CG22_combo_CG10-13_8_21_14_all_37_9</name>
    <dbReference type="NCBI Taxonomy" id="1975046"/>
    <lineage>
        <taxon>Bacteria</taxon>
        <taxon>Candidatus Vogeliibacteriota</taxon>
    </lineage>
</organism>
<feature type="binding site" evidence="6">
    <location>
        <position position="238"/>
    </location>
    <ligand>
        <name>a divalent metal cation</name>
        <dbReference type="ChEBI" id="CHEBI:60240"/>
        <label>2</label>
        <note>catalytic</note>
    </ligand>
</feature>
<feature type="binding site" evidence="6">
    <location>
        <position position="83"/>
    </location>
    <ligand>
        <name>substrate</name>
    </ligand>
</feature>
<accession>A0A2H0BKP4</accession>
<dbReference type="PRINTS" id="PR00599">
    <property type="entry name" value="MAPEPTIDASE"/>
</dbReference>
<evidence type="ECO:0000256" key="3">
    <source>
        <dbReference type="ARBA" id="ARBA00022670"/>
    </source>
</evidence>
<feature type="binding site" evidence="6">
    <location>
        <position position="181"/>
    </location>
    <ligand>
        <name>substrate</name>
    </ligand>
</feature>
<dbReference type="Proteomes" id="UP000229334">
    <property type="component" value="Unassembled WGS sequence"/>
</dbReference>
<evidence type="ECO:0000256" key="5">
    <source>
        <dbReference type="ARBA" id="ARBA00022801"/>
    </source>
</evidence>
<feature type="binding site" evidence="6">
    <location>
        <position position="111"/>
    </location>
    <ligand>
        <name>a divalent metal cation</name>
        <dbReference type="ChEBI" id="CHEBI:60240"/>
        <label>2</label>
        <note>catalytic</note>
    </ligand>
</feature>
<feature type="binding site" evidence="6">
    <location>
        <position position="111"/>
    </location>
    <ligand>
        <name>a divalent metal cation</name>
        <dbReference type="ChEBI" id="CHEBI:60240"/>
        <label>1</label>
    </ligand>
</feature>
<feature type="domain" description="Peptidase M24" evidence="8">
    <location>
        <begin position="11"/>
        <end position="245"/>
    </location>
</feature>
<evidence type="ECO:0000256" key="4">
    <source>
        <dbReference type="ARBA" id="ARBA00022723"/>
    </source>
</evidence>
<gene>
    <name evidence="6 9" type="primary">map</name>
    <name evidence="9" type="ORF">COX02_01680</name>
</gene>
<keyword evidence="3 6" id="KW-0645">Protease</keyword>
<comment type="caution">
    <text evidence="9">The sequence shown here is derived from an EMBL/GenBank/DDBJ whole genome shotgun (WGS) entry which is preliminary data.</text>
</comment>
<keyword evidence="5 6" id="KW-0378">Hydrolase</keyword>
<comment type="subunit">
    <text evidence="6">Monomer.</text>
</comment>